<dbReference type="EMBL" id="CP090170">
    <property type="protein sequence ID" value="UJO21169.1"/>
    <property type="molecule type" value="Genomic_DNA"/>
</dbReference>
<keyword evidence="4" id="KW-1185">Reference proteome</keyword>
<feature type="compositionally biased region" description="Polar residues" evidence="2">
    <location>
        <begin position="8"/>
        <end position="26"/>
    </location>
</feature>
<dbReference type="AlphaFoldDB" id="A0A9Q8PEW4"/>
<feature type="compositionally biased region" description="Low complexity" evidence="2">
    <location>
        <begin position="113"/>
        <end position="126"/>
    </location>
</feature>
<dbReference type="RefSeq" id="XP_047765535.1">
    <property type="nucleotide sequence ID" value="XM_047910786.1"/>
</dbReference>
<proteinExistence type="predicted"/>
<protein>
    <submittedName>
        <fullName evidence="3">Uncharacterized protein</fullName>
    </submittedName>
</protein>
<dbReference type="KEGG" id="ffu:CLAFUR5_11638"/>
<dbReference type="GeneID" id="71991516"/>
<accession>A0A9Q8PEW4</accession>
<evidence type="ECO:0000256" key="1">
    <source>
        <dbReference type="SAM" id="Coils"/>
    </source>
</evidence>
<evidence type="ECO:0000256" key="2">
    <source>
        <dbReference type="SAM" id="MobiDB-lite"/>
    </source>
</evidence>
<keyword evidence="1" id="KW-0175">Coiled coil</keyword>
<feature type="coiled-coil region" evidence="1">
    <location>
        <begin position="209"/>
        <end position="236"/>
    </location>
</feature>
<name>A0A9Q8PEW4_PASFU</name>
<feature type="region of interest" description="Disordered" evidence="2">
    <location>
        <begin position="1"/>
        <end position="126"/>
    </location>
</feature>
<evidence type="ECO:0000313" key="4">
    <source>
        <dbReference type="Proteomes" id="UP000756132"/>
    </source>
</evidence>
<sequence>MEHPRPNLGSSIFSHGSMNQTSATVNNDRDTGALFVTPAPEIKAESDESEGNMSSRRRGKRPVLVDAQGPASKRQRPGDPPGRGARHPGHTNQGPREIVNLLDDDDGDDIQLATPAPKEQPAAAAAVQPIDLENEKERYELKSFSKWVDKDRVYAILQRPYAKIFRVEAKIALPGSGLMQRMEEIAEATMNNKIEYLIDRDESTWSKILKKHETALSGELEQVREMRDQIKRKETQTTMNKTVIKEVKQRYATNQEHLEKREKIVKELKIFVKID</sequence>
<reference evidence="3" key="1">
    <citation type="submission" date="2021-12" db="EMBL/GenBank/DDBJ databases">
        <authorList>
            <person name="Zaccaron A."/>
            <person name="Stergiopoulos I."/>
        </authorList>
    </citation>
    <scope>NUCLEOTIDE SEQUENCE</scope>
    <source>
        <strain evidence="3">Race5_Kim</strain>
    </source>
</reference>
<reference evidence="3" key="2">
    <citation type="journal article" date="2022" name="Microb. Genom.">
        <title>A chromosome-scale genome assembly of the tomato pathogen Cladosporium fulvum reveals a compartmentalized genome architecture and the presence of a dispensable chromosome.</title>
        <authorList>
            <person name="Zaccaron A.Z."/>
            <person name="Chen L.H."/>
            <person name="Samaras A."/>
            <person name="Stergiopoulos I."/>
        </authorList>
    </citation>
    <scope>NUCLEOTIDE SEQUENCE</scope>
    <source>
        <strain evidence="3">Race5_Kim</strain>
    </source>
</reference>
<gene>
    <name evidence="3" type="ORF">CLAFUR5_11638</name>
</gene>
<organism evidence="3 4">
    <name type="scientific">Passalora fulva</name>
    <name type="common">Tomato leaf mold</name>
    <name type="synonym">Cladosporium fulvum</name>
    <dbReference type="NCBI Taxonomy" id="5499"/>
    <lineage>
        <taxon>Eukaryota</taxon>
        <taxon>Fungi</taxon>
        <taxon>Dikarya</taxon>
        <taxon>Ascomycota</taxon>
        <taxon>Pezizomycotina</taxon>
        <taxon>Dothideomycetes</taxon>
        <taxon>Dothideomycetidae</taxon>
        <taxon>Mycosphaerellales</taxon>
        <taxon>Mycosphaerellaceae</taxon>
        <taxon>Fulvia</taxon>
    </lineage>
</organism>
<dbReference type="Proteomes" id="UP000756132">
    <property type="component" value="Chromosome 8"/>
</dbReference>
<evidence type="ECO:0000313" key="3">
    <source>
        <dbReference type="EMBL" id="UJO21169.1"/>
    </source>
</evidence>